<gene>
    <name evidence="3" type="ORF">AB0L16_24230</name>
</gene>
<protein>
    <submittedName>
        <fullName evidence="3">DUF397 domain-containing protein</fullName>
    </submittedName>
</protein>
<dbReference type="EMBL" id="JBFAUK010000021">
    <property type="protein sequence ID" value="MEV5509505.1"/>
    <property type="molecule type" value="Genomic_DNA"/>
</dbReference>
<feature type="domain" description="DUF397" evidence="2">
    <location>
        <begin position="12"/>
        <end position="64"/>
    </location>
</feature>
<evidence type="ECO:0000259" key="2">
    <source>
        <dbReference type="Pfam" id="PF04149"/>
    </source>
</evidence>
<dbReference type="Proteomes" id="UP001552594">
    <property type="component" value="Unassembled WGS sequence"/>
</dbReference>
<keyword evidence="4" id="KW-1185">Reference proteome</keyword>
<feature type="compositionally biased region" description="Polar residues" evidence="1">
    <location>
        <begin position="1"/>
        <end position="10"/>
    </location>
</feature>
<evidence type="ECO:0000256" key="1">
    <source>
        <dbReference type="SAM" id="MobiDB-lite"/>
    </source>
</evidence>
<comment type="caution">
    <text evidence="3">The sequence shown here is derived from an EMBL/GenBank/DDBJ whole genome shotgun (WGS) entry which is preliminary data.</text>
</comment>
<evidence type="ECO:0000313" key="3">
    <source>
        <dbReference type="EMBL" id="MEV5509505.1"/>
    </source>
</evidence>
<sequence length="73" mass="7938">MPTAHVTSMSGLHWRKSTHSGNGHECVEVSDDLAPDGLIPVRDSKNPTGPKLIFSDAAWSTFVRSRYAGEITN</sequence>
<evidence type="ECO:0000313" key="4">
    <source>
        <dbReference type="Proteomes" id="UP001552594"/>
    </source>
</evidence>
<name>A0ABV3K3A5_STRON</name>
<organism evidence="3 4">
    <name type="scientific">Streptomyces orinoci</name>
    <name type="common">Streptoverticillium orinoci</name>
    <dbReference type="NCBI Taxonomy" id="67339"/>
    <lineage>
        <taxon>Bacteria</taxon>
        <taxon>Bacillati</taxon>
        <taxon>Actinomycetota</taxon>
        <taxon>Actinomycetes</taxon>
        <taxon>Kitasatosporales</taxon>
        <taxon>Streptomycetaceae</taxon>
        <taxon>Streptomyces</taxon>
    </lineage>
</organism>
<dbReference type="Pfam" id="PF04149">
    <property type="entry name" value="DUF397"/>
    <property type="match status" value="1"/>
</dbReference>
<reference evidence="3 4" key="1">
    <citation type="submission" date="2024-06" db="EMBL/GenBank/DDBJ databases">
        <title>The Natural Products Discovery Center: Release of the First 8490 Sequenced Strains for Exploring Actinobacteria Biosynthetic Diversity.</title>
        <authorList>
            <person name="Kalkreuter E."/>
            <person name="Kautsar S.A."/>
            <person name="Yang D."/>
            <person name="Bader C.D."/>
            <person name="Teijaro C.N."/>
            <person name="Fluegel L."/>
            <person name="Davis C.M."/>
            <person name="Simpson J.R."/>
            <person name="Lauterbach L."/>
            <person name="Steele A.D."/>
            <person name="Gui C."/>
            <person name="Meng S."/>
            <person name="Li G."/>
            <person name="Viehrig K."/>
            <person name="Ye F."/>
            <person name="Su P."/>
            <person name="Kiefer A.F."/>
            <person name="Nichols A."/>
            <person name="Cepeda A.J."/>
            <person name="Yan W."/>
            <person name="Fan B."/>
            <person name="Jiang Y."/>
            <person name="Adhikari A."/>
            <person name="Zheng C.-J."/>
            <person name="Schuster L."/>
            <person name="Cowan T.M."/>
            <person name="Smanski M.J."/>
            <person name="Chevrette M.G."/>
            <person name="De Carvalho L.P.S."/>
            <person name="Shen B."/>
        </authorList>
    </citation>
    <scope>NUCLEOTIDE SEQUENCE [LARGE SCALE GENOMIC DNA]</scope>
    <source>
        <strain evidence="3 4">NPDC052347</strain>
    </source>
</reference>
<dbReference type="InterPro" id="IPR007278">
    <property type="entry name" value="DUF397"/>
</dbReference>
<proteinExistence type="predicted"/>
<feature type="region of interest" description="Disordered" evidence="1">
    <location>
        <begin position="1"/>
        <end position="29"/>
    </location>
</feature>
<dbReference type="RefSeq" id="WP_109283373.1">
    <property type="nucleotide sequence ID" value="NZ_JBFAUK010000021.1"/>
</dbReference>
<accession>A0ABV3K3A5</accession>